<evidence type="ECO:0000256" key="15">
    <source>
        <dbReference type="ARBA" id="ARBA00050615"/>
    </source>
</evidence>
<keyword evidence="10 19" id="KW-0547">Nucleotide-binding</keyword>
<dbReference type="EC" id="2.1.2.2" evidence="20"/>
<dbReference type="EC" id="6.3.3.1" evidence="20"/>
<dbReference type="SUPFAM" id="SSF53328">
    <property type="entry name" value="Formyltransferase"/>
    <property type="match status" value="1"/>
</dbReference>
<evidence type="ECO:0000256" key="8">
    <source>
        <dbReference type="ARBA" id="ARBA00022679"/>
    </source>
</evidence>
<proteinExistence type="inferred from homology"/>
<feature type="domain" description="ATP-grasp" evidence="21">
    <location>
        <begin position="65"/>
        <end position="272"/>
    </location>
</feature>
<dbReference type="GO" id="GO:0046084">
    <property type="term" value="P:adenine biosynthetic process"/>
    <property type="evidence" value="ECO:0000318"/>
    <property type="project" value="GO_Central"/>
</dbReference>
<dbReference type="InterPro" id="IPR011054">
    <property type="entry name" value="Rudment_hybrid_motif"/>
</dbReference>
<dbReference type="PROSITE" id="PS00373">
    <property type="entry name" value="GART"/>
    <property type="match status" value="1"/>
</dbReference>
<dbReference type="InterPro" id="IPR010918">
    <property type="entry name" value="PurM-like_C_dom"/>
</dbReference>
<dbReference type="FunFam" id="3.90.600.10:FF:000001">
    <property type="entry name" value="Trifunctional purine biosynthetic protein adenosine-3"/>
    <property type="match status" value="1"/>
</dbReference>
<dbReference type="Gene3D" id="3.40.50.20">
    <property type="match status" value="1"/>
</dbReference>
<dbReference type="Gene3D" id="3.30.1490.20">
    <property type="entry name" value="ATP-grasp fold, A domain"/>
    <property type="match status" value="1"/>
</dbReference>
<keyword evidence="8" id="KW-0808">Transferase</keyword>
<comment type="pathway">
    <text evidence="1 20">Purine metabolism; IMP biosynthesis via de novo pathway; 5-amino-1-(5-phospho-D-ribosyl)imidazole from N(2)-formyl-N(1)-(5-phospho-D-ribosyl)glycinamide: step 2/2.</text>
</comment>
<comment type="pathway">
    <text evidence="3 20">Purine metabolism; IMP biosynthesis via de novo pathway; N(1)-(5-phospho-D-ribosyl)glycinamide from 5-phospho-alpha-D-ribose 1-diphosphate: step 2/2.</text>
</comment>
<dbReference type="Pfam" id="PF02769">
    <property type="entry name" value="AIRS_C"/>
    <property type="match status" value="1"/>
</dbReference>
<dbReference type="InterPro" id="IPR004733">
    <property type="entry name" value="PurM_cligase"/>
</dbReference>
<dbReference type="GeneTree" id="ENSGT00390000000292"/>
<dbReference type="Ensembl" id="ENSCINT00000015809.3">
    <property type="protein sequence ID" value="ENSCINP00000015809.3"/>
    <property type="gene ID" value="ENSCING00000007699.3"/>
</dbReference>
<dbReference type="PANTHER" id="PTHR10520:SF12">
    <property type="entry name" value="TRIFUNCTIONAL PURINE BIOSYNTHETIC PROTEIN ADENOSINE-3"/>
    <property type="match status" value="1"/>
</dbReference>
<dbReference type="Gene3D" id="3.90.600.10">
    <property type="entry name" value="Phosphoribosylglycinamide synthetase, C-terminal domain"/>
    <property type="match status" value="1"/>
</dbReference>
<dbReference type="FunFam" id="3.30.1490.20:FF:000006">
    <property type="entry name" value="phosphoribosylamine--glycine ligase, chloroplastic-like"/>
    <property type="match status" value="1"/>
</dbReference>
<dbReference type="InParanoid" id="F7A2X8"/>
<dbReference type="FunCoup" id="F7A2X8">
    <property type="interactions" value="298"/>
</dbReference>
<evidence type="ECO:0000256" key="3">
    <source>
        <dbReference type="ARBA" id="ARBA00005174"/>
    </source>
</evidence>
<comment type="catalytic activity">
    <reaction evidence="17">
        <text>2-formamido-N(1)-(5-O-phospho-beta-D-ribosyl)acetamidine + ATP = 5-amino-1-(5-phospho-beta-D-ribosyl)imidazole + ADP + phosphate + H(+)</text>
        <dbReference type="Rhea" id="RHEA:23032"/>
        <dbReference type="ChEBI" id="CHEBI:15378"/>
        <dbReference type="ChEBI" id="CHEBI:30616"/>
        <dbReference type="ChEBI" id="CHEBI:43474"/>
        <dbReference type="ChEBI" id="CHEBI:137981"/>
        <dbReference type="ChEBI" id="CHEBI:147287"/>
        <dbReference type="ChEBI" id="CHEBI:456216"/>
        <dbReference type="EC" id="6.3.3.1"/>
    </reaction>
    <physiologicalReaction direction="left-to-right" evidence="17">
        <dbReference type="Rhea" id="RHEA:23033"/>
    </physiologicalReaction>
</comment>
<evidence type="ECO:0000256" key="10">
    <source>
        <dbReference type="ARBA" id="ARBA00022741"/>
    </source>
</evidence>
<sequence length="983" mass="105883">NDIPDVNNFTALAVWCQKNQINLVVVGPEIPLSEGIVEVMQEHGVLCFGPSSKAAEIESNKSFAKEFMIRHGIPTARYEIFTDCETACHHINTAPYRALVVKASGLAAGKGVVVAKNKIEACEAVRNMLNNGQFGDAGSTVVVEELLEGEEFSILCFSDGCHVKVMPPVQDNKRVGEGNVGANTGGMGAYCPCPQVSEEMVQFIKSEVLERAVRGLNLEGRTFKGILYAGVMVTKDGVKVLEFNCRFGDPECQVILPLLETDLFSIMMSCVKGHLNSIDLQWRQNSFSVAVVICSRGYPGVCEKGKIITGLENITSSDAVIFEAGTSYDSAASQKVTSGGRVLTVVATTKSLEKSNEKALDAAGKIVFEGAFYRRDIAKNGINFLERNPNLTYDNCGVSIKKGDSLVKQISSDVRNTARPGSNPELGGFGGSFDLEKAGYKNPMLVSGTDGVGTKLLLAQKMKKCCDIGVDLVAMCANDVLTHNAESLFFLDYYACGSLTLDVAREVVSGIARGCKMAGCALIGGETAEMPGVYPTGSYDLAGFVVGAYEKGRDRPLPCLEEVIPGDVIIGVMSSGIHSNGYSLVRRVVEISGLELNDPAPFEEGKSLVLPLSTKTGESLLTPTAIYSKLLLPVLRSTNQIRAVAHITGGGIVGNLKRVLPSNMAAILDARSWPLQSVFGWIASVGNLHTDEMLKTFNCGLGLCIVTSQSTADDVIMKCNDALSSINLKSYKVGKVVLKKENTESVAVNHLTEMLYKSYSHKTPKLTNGIASGDHGKNGSKTSVAILISGTGSNMQALIDHSTHNECLYQVKFVISNKPNAPGLLKAQSAGILTKVIDHKEFKTRELFDRQVDAALTINNIEIICLAGFMRLLSGWMVKKWRGQILNIHPSLLPLFKGIDAHKQALDAGVRISGCSVHFVVEEMDEGAIIEQGTVRVEPKDDITSLQEKIKLVEHKVFPKALDLVATGMASLHSICYVKLKHI</sequence>
<comment type="pathway">
    <text evidence="2 20">Purine metabolism; IMP biosynthesis via de novo pathway; N(2)-formyl-N(1)-(5-phospho-D-ribosyl)glycinamide from N(1)-(5-phospho-D-ribosyl)glycinamide (10-formyl THF route): step 1/1.</text>
</comment>
<keyword evidence="11 20" id="KW-0658">Purine biosynthesis</keyword>
<comment type="similarity">
    <text evidence="6 20">In the central section; belongs to the AIR synthase family.</text>
</comment>
<dbReference type="Gene3D" id="3.90.650.10">
    <property type="entry name" value="PurM-like C-terminal domain"/>
    <property type="match status" value="1"/>
</dbReference>
<dbReference type="GO" id="GO:0046872">
    <property type="term" value="F:metal ion binding"/>
    <property type="evidence" value="ECO:0007669"/>
    <property type="project" value="UniProtKB-KW"/>
</dbReference>
<dbReference type="InterPro" id="IPR016188">
    <property type="entry name" value="PurM-like_N"/>
</dbReference>
<dbReference type="GO" id="GO:0006189">
    <property type="term" value="P:'de novo' IMP biosynthetic process"/>
    <property type="evidence" value="ECO:0007669"/>
    <property type="project" value="UniProtKB-UniRule"/>
</dbReference>
<dbReference type="InterPro" id="IPR001555">
    <property type="entry name" value="GART_AS"/>
</dbReference>
<dbReference type="Pfam" id="PF02844">
    <property type="entry name" value="GARS_N"/>
    <property type="match status" value="1"/>
</dbReference>
<dbReference type="Pfam" id="PF00551">
    <property type="entry name" value="Formyl_trans_N"/>
    <property type="match status" value="1"/>
</dbReference>
<evidence type="ECO:0000256" key="17">
    <source>
        <dbReference type="ARBA" id="ARBA00052539"/>
    </source>
</evidence>
<dbReference type="InterPro" id="IPR020561">
    <property type="entry name" value="PRibGlycinamid_synth_ATP-grasp"/>
</dbReference>
<comment type="similarity">
    <text evidence="4 20">In the N-terminal section; belongs to the GARS family.</text>
</comment>
<evidence type="ECO:0000256" key="13">
    <source>
        <dbReference type="ARBA" id="ARBA00023211"/>
    </source>
</evidence>
<dbReference type="InterPro" id="IPR000115">
    <property type="entry name" value="PRibGlycinamide_synth"/>
</dbReference>
<dbReference type="InterPro" id="IPR013815">
    <property type="entry name" value="ATP_grasp_subdomain_1"/>
</dbReference>
<dbReference type="InterPro" id="IPR011761">
    <property type="entry name" value="ATP-grasp"/>
</dbReference>
<dbReference type="SUPFAM" id="SSF51246">
    <property type="entry name" value="Rudiment single hybrid motif"/>
    <property type="match status" value="1"/>
</dbReference>
<dbReference type="HAMAP" id="MF_01930">
    <property type="entry name" value="PurN"/>
    <property type="match status" value="1"/>
</dbReference>
<comment type="catalytic activity">
    <reaction evidence="16">
        <text>5-phospho-beta-D-ribosylamine + glycine + ATP = N(1)-(5-phospho-beta-D-ribosyl)glycinamide + ADP + phosphate + H(+)</text>
        <dbReference type="Rhea" id="RHEA:17453"/>
        <dbReference type="ChEBI" id="CHEBI:15378"/>
        <dbReference type="ChEBI" id="CHEBI:30616"/>
        <dbReference type="ChEBI" id="CHEBI:43474"/>
        <dbReference type="ChEBI" id="CHEBI:57305"/>
        <dbReference type="ChEBI" id="CHEBI:58681"/>
        <dbReference type="ChEBI" id="CHEBI:143788"/>
        <dbReference type="ChEBI" id="CHEBI:456216"/>
        <dbReference type="EC" id="6.3.4.13"/>
    </reaction>
    <physiologicalReaction direction="left-to-right" evidence="16">
        <dbReference type="Rhea" id="RHEA:17454"/>
    </physiologicalReaction>
</comment>
<dbReference type="InterPro" id="IPR002376">
    <property type="entry name" value="Formyl_transf_N"/>
</dbReference>
<evidence type="ECO:0000256" key="9">
    <source>
        <dbReference type="ARBA" id="ARBA00022723"/>
    </source>
</evidence>
<dbReference type="HOGENOM" id="CLU_005361_0_2_1"/>
<dbReference type="Gene3D" id="3.30.470.20">
    <property type="entry name" value="ATP-grasp fold, B domain"/>
    <property type="match status" value="1"/>
</dbReference>
<dbReference type="Pfam" id="PF00586">
    <property type="entry name" value="AIRS"/>
    <property type="match status" value="1"/>
</dbReference>
<dbReference type="CDD" id="cd02196">
    <property type="entry name" value="PurM"/>
    <property type="match status" value="1"/>
</dbReference>
<dbReference type="FunFam" id="3.90.650.10:FF:000019">
    <property type="entry name" value="Trifunctional purine biosynthetic protein adenosine-3"/>
    <property type="match status" value="1"/>
</dbReference>
<evidence type="ECO:0000256" key="18">
    <source>
        <dbReference type="ARBA" id="ARBA00058939"/>
    </source>
</evidence>
<dbReference type="SUPFAM" id="SSF56059">
    <property type="entry name" value="Glutathione synthetase ATP-binding domain-like"/>
    <property type="match status" value="1"/>
</dbReference>
<protein>
    <recommendedName>
        <fullName evidence="20">Trifunctional purine biosynthetic protein adenosine-3</fullName>
    </recommendedName>
    <domain>
        <recommendedName>
            <fullName evidence="20">Phosphoribosylamine--glycine ligase</fullName>
            <ecNumber evidence="20">6.3.4.13</ecNumber>
        </recommendedName>
        <alternativeName>
            <fullName evidence="20">Glycinamide ribonucleotide synthetase</fullName>
            <shortName evidence="20">GARS</shortName>
        </alternativeName>
        <alternativeName>
            <fullName evidence="20">Phosphoribosylglycinamide synthetase</fullName>
        </alternativeName>
    </domain>
    <domain>
        <recommendedName>
            <fullName evidence="20">Phosphoribosylformylglycinamidine cyclo-ligase</fullName>
            <ecNumber evidence="20">6.3.3.1</ecNumber>
        </recommendedName>
        <alternativeName>
            <fullName evidence="20">AIR synthase</fullName>
            <shortName evidence="20">AIRS</shortName>
        </alternativeName>
        <alternativeName>
            <fullName evidence="20">Phosphoribosyl-aminoimidazole synthetase</fullName>
        </alternativeName>
    </domain>
    <domain>
        <recommendedName>
            <fullName evidence="20">Phosphoribosylglycinamide formyltransferase</fullName>
            <ecNumber evidence="20">2.1.2.2</ecNumber>
        </recommendedName>
        <alternativeName>
            <fullName evidence="20">5'-phosphoribosylglycinamide transformylase</fullName>
        </alternativeName>
        <alternativeName>
            <fullName evidence="20">GAR transformylase</fullName>
            <shortName evidence="20">GART</shortName>
        </alternativeName>
    </domain>
</protein>
<dbReference type="InterPro" id="IPR020559">
    <property type="entry name" value="PRibGlycinamide_synth_CS"/>
</dbReference>
<dbReference type="SMART" id="SM01210">
    <property type="entry name" value="GARS_C"/>
    <property type="match status" value="1"/>
</dbReference>
<dbReference type="SUPFAM" id="SSF56042">
    <property type="entry name" value="PurM C-terminal domain-like"/>
    <property type="match status" value="1"/>
</dbReference>
<dbReference type="SUPFAM" id="SSF55326">
    <property type="entry name" value="PurM N-terminal domain-like"/>
    <property type="match status" value="1"/>
</dbReference>
<dbReference type="Pfam" id="PF02843">
    <property type="entry name" value="GARS_C"/>
    <property type="match status" value="1"/>
</dbReference>
<dbReference type="GO" id="GO:0004641">
    <property type="term" value="F:phosphoribosylformylglycinamidine cyclo-ligase activity"/>
    <property type="evidence" value="ECO:0000318"/>
    <property type="project" value="GO_Central"/>
</dbReference>
<dbReference type="NCBIfam" id="TIGR00878">
    <property type="entry name" value="purM"/>
    <property type="match status" value="1"/>
</dbReference>
<dbReference type="NCBIfam" id="TIGR00877">
    <property type="entry name" value="purD"/>
    <property type="match status" value="1"/>
</dbReference>
<dbReference type="FunFam" id="3.40.50.20:FF:000068">
    <property type="entry name" value="Trifunctional purine biosynthetic protein adenosine-3"/>
    <property type="match status" value="1"/>
</dbReference>
<evidence type="ECO:0000259" key="21">
    <source>
        <dbReference type="PROSITE" id="PS50975"/>
    </source>
</evidence>
<keyword evidence="23" id="KW-1185">Reference proteome</keyword>
<dbReference type="Pfam" id="PF01071">
    <property type="entry name" value="GARS_A"/>
    <property type="match status" value="1"/>
</dbReference>
<dbReference type="AlphaFoldDB" id="F7A2X8"/>
<name>F7A2X8_CIOIN</name>
<dbReference type="GO" id="GO:0005524">
    <property type="term" value="F:ATP binding"/>
    <property type="evidence" value="ECO:0007669"/>
    <property type="project" value="UniProtKB-UniRule"/>
</dbReference>
<evidence type="ECO:0000256" key="5">
    <source>
        <dbReference type="ARBA" id="ARBA00008630"/>
    </source>
</evidence>
<dbReference type="GO" id="GO:0006164">
    <property type="term" value="P:purine nucleotide biosynthetic process"/>
    <property type="evidence" value="ECO:0000318"/>
    <property type="project" value="GO_Central"/>
</dbReference>
<dbReference type="HAMAP" id="MF_00741">
    <property type="entry name" value="AIRS"/>
    <property type="match status" value="1"/>
</dbReference>
<reference evidence="23" key="1">
    <citation type="journal article" date="2002" name="Science">
        <title>The draft genome of Ciona intestinalis: insights into chordate and vertebrate origins.</title>
        <authorList>
            <person name="Dehal P."/>
            <person name="Satou Y."/>
            <person name="Campbell R.K."/>
            <person name="Chapman J."/>
            <person name="Degnan B."/>
            <person name="De Tomaso A."/>
            <person name="Davidson B."/>
            <person name="Di Gregorio A."/>
            <person name="Gelpke M."/>
            <person name="Goodstein D.M."/>
            <person name="Harafuji N."/>
            <person name="Hastings K.E."/>
            <person name="Ho I."/>
            <person name="Hotta K."/>
            <person name="Huang W."/>
            <person name="Kawashima T."/>
            <person name="Lemaire P."/>
            <person name="Martinez D."/>
            <person name="Meinertzhagen I.A."/>
            <person name="Necula S."/>
            <person name="Nonaka M."/>
            <person name="Putnam N."/>
            <person name="Rash S."/>
            <person name="Saiga H."/>
            <person name="Satake M."/>
            <person name="Terry A."/>
            <person name="Yamada L."/>
            <person name="Wang H.G."/>
            <person name="Awazu S."/>
            <person name="Azumi K."/>
            <person name="Boore J."/>
            <person name="Branno M."/>
            <person name="Chin-Bow S."/>
            <person name="DeSantis R."/>
            <person name="Doyle S."/>
            <person name="Francino P."/>
            <person name="Keys D.N."/>
            <person name="Haga S."/>
            <person name="Hayashi H."/>
            <person name="Hino K."/>
            <person name="Imai K.S."/>
            <person name="Inaba K."/>
            <person name="Kano S."/>
            <person name="Kobayashi K."/>
            <person name="Kobayashi M."/>
            <person name="Lee B.I."/>
            <person name="Makabe K.W."/>
            <person name="Manohar C."/>
            <person name="Matassi G."/>
            <person name="Medina M."/>
            <person name="Mochizuki Y."/>
            <person name="Mount S."/>
            <person name="Morishita T."/>
            <person name="Miura S."/>
            <person name="Nakayama A."/>
            <person name="Nishizaka S."/>
            <person name="Nomoto H."/>
            <person name="Ohta F."/>
            <person name="Oishi K."/>
            <person name="Rigoutsos I."/>
            <person name="Sano M."/>
            <person name="Sasaki A."/>
            <person name="Sasakura Y."/>
            <person name="Shoguchi E."/>
            <person name="Shin-i T."/>
            <person name="Spagnuolo A."/>
            <person name="Stainier D."/>
            <person name="Suzuki M.M."/>
            <person name="Tassy O."/>
            <person name="Takatori N."/>
            <person name="Tokuoka M."/>
            <person name="Yagi K."/>
            <person name="Yoshizaki F."/>
            <person name="Wada S."/>
            <person name="Zhang C."/>
            <person name="Hyatt P.D."/>
            <person name="Larimer F."/>
            <person name="Detter C."/>
            <person name="Doggett N."/>
            <person name="Glavina T."/>
            <person name="Hawkins T."/>
            <person name="Richardson P."/>
            <person name="Lucas S."/>
            <person name="Kohara Y."/>
            <person name="Levine M."/>
            <person name="Satoh N."/>
            <person name="Rokhsar D.S."/>
        </authorList>
    </citation>
    <scope>NUCLEOTIDE SEQUENCE [LARGE SCALE GENOMIC DNA]</scope>
</reference>
<dbReference type="PROSITE" id="PS00184">
    <property type="entry name" value="GARS"/>
    <property type="match status" value="1"/>
</dbReference>
<dbReference type="FunFam" id="3.30.470.20:FF:000018">
    <property type="entry name" value="Trifunctional purine biosynthetic protein adenosine-3"/>
    <property type="match status" value="1"/>
</dbReference>
<evidence type="ECO:0000256" key="11">
    <source>
        <dbReference type="ARBA" id="ARBA00022755"/>
    </source>
</evidence>
<dbReference type="InterPro" id="IPR036921">
    <property type="entry name" value="PurM-like_N_sf"/>
</dbReference>
<reference evidence="22" key="4">
    <citation type="submission" date="2025-09" db="UniProtKB">
        <authorList>
            <consortium name="Ensembl"/>
        </authorList>
    </citation>
    <scope>IDENTIFICATION</scope>
</reference>
<dbReference type="InterPro" id="IPR037123">
    <property type="entry name" value="PRibGlycinamide_synth_C_sf"/>
</dbReference>
<dbReference type="Gene3D" id="3.30.1330.10">
    <property type="entry name" value="PurM-like, N-terminal domain"/>
    <property type="match status" value="1"/>
</dbReference>
<accession>F7A2X8</accession>
<evidence type="ECO:0000256" key="14">
    <source>
        <dbReference type="ARBA" id="ARBA00023268"/>
    </source>
</evidence>
<dbReference type="CDD" id="cd08645">
    <property type="entry name" value="FMT_core_GART"/>
    <property type="match status" value="1"/>
</dbReference>
<keyword evidence="13 20" id="KW-0464">Manganese</keyword>
<evidence type="ECO:0000256" key="6">
    <source>
        <dbReference type="ARBA" id="ARBA00008696"/>
    </source>
</evidence>
<evidence type="ECO:0000256" key="1">
    <source>
        <dbReference type="ARBA" id="ARBA00004686"/>
    </source>
</evidence>
<organism evidence="22 23">
    <name type="scientific">Ciona intestinalis</name>
    <name type="common">Transparent sea squirt</name>
    <name type="synonym">Ascidia intestinalis</name>
    <dbReference type="NCBI Taxonomy" id="7719"/>
    <lineage>
        <taxon>Eukaryota</taxon>
        <taxon>Metazoa</taxon>
        <taxon>Chordata</taxon>
        <taxon>Tunicata</taxon>
        <taxon>Ascidiacea</taxon>
        <taxon>Phlebobranchia</taxon>
        <taxon>Cionidae</taxon>
        <taxon>Ciona</taxon>
    </lineage>
</organism>
<dbReference type="InterPro" id="IPR004607">
    <property type="entry name" value="GART"/>
</dbReference>
<dbReference type="SUPFAM" id="SSF52440">
    <property type="entry name" value="PreATP-grasp domain"/>
    <property type="match status" value="1"/>
</dbReference>
<dbReference type="InterPro" id="IPR016185">
    <property type="entry name" value="PreATP-grasp_dom_sf"/>
</dbReference>
<evidence type="ECO:0000256" key="20">
    <source>
        <dbReference type="RuleBase" id="RU363089"/>
    </source>
</evidence>
<dbReference type="FunFam" id="3.40.50.170:FF:000006">
    <property type="entry name" value="Trifunctional purine biosynthetic protein adenosine-3"/>
    <property type="match status" value="1"/>
</dbReference>
<dbReference type="InterPro" id="IPR036477">
    <property type="entry name" value="Formyl_transf_N_sf"/>
</dbReference>
<evidence type="ECO:0000313" key="22">
    <source>
        <dbReference type="Ensembl" id="ENSCINP00000015809.3"/>
    </source>
</evidence>
<dbReference type="GO" id="GO:0005829">
    <property type="term" value="C:cytosol"/>
    <property type="evidence" value="ECO:0000318"/>
    <property type="project" value="GO_Central"/>
</dbReference>
<evidence type="ECO:0000256" key="12">
    <source>
        <dbReference type="ARBA" id="ARBA00022840"/>
    </source>
</evidence>
<reference evidence="22" key="2">
    <citation type="journal article" date="2008" name="Genome Biol.">
        <title>Improved genome assembly and evidence-based global gene model set for the chordate Ciona intestinalis: new insight into intron and operon populations.</title>
        <authorList>
            <person name="Satou Y."/>
            <person name="Mineta K."/>
            <person name="Ogasawara M."/>
            <person name="Sasakura Y."/>
            <person name="Shoguchi E."/>
            <person name="Ueno K."/>
            <person name="Yamada L."/>
            <person name="Matsumoto J."/>
            <person name="Wasserscheid J."/>
            <person name="Dewar K."/>
            <person name="Wiley G.B."/>
            <person name="Macmil S.L."/>
            <person name="Roe B.A."/>
            <person name="Zeller R.W."/>
            <person name="Hastings K.E."/>
            <person name="Lemaire P."/>
            <person name="Lindquist E."/>
            <person name="Endo T."/>
            <person name="Hotta K."/>
            <person name="Inaba K."/>
        </authorList>
    </citation>
    <scope>NUCLEOTIDE SEQUENCE [LARGE SCALE GENOMIC DNA]</scope>
    <source>
        <strain evidence="22">wild type</strain>
    </source>
</reference>
<evidence type="ECO:0000256" key="16">
    <source>
        <dbReference type="ARBA" id="ARBA00051653"/>
    </source>
</evidence>
<dbReference type="SMART" id="SM01209">
    <property type="entry name" value="GARS_A"/>
    <property type="match status" value="1"/>
</dbReference>
<evidence type="ECO:0000313" key="23">
    <source>
        <dbReference type="Proteomes" id="UP000008144"/>
    </source>
</evidence>
<dbReference type="EC" id="6.3.4.13" evidence="20"/>
<keyword evidence="9 20" id="KW-0479">Metal-binding</keyword>
<keyword evidence="7 20" id="KW-0436">Ligase</keyword>
<evidence type="ECO:0000256" key="4">
    <source>
        <dbReference type="ARBA" id="ARBA00007423"/>
    </source>
</evidence>
<keyword evidence="12 19" id="KW-0067">ATP-binding</keyword>
<keyword evidence="14 20" id="KW-0511">Multifunctional enzyme</keyword>
<dbReference type="OMA" id="EVMQACC"/>
<dbReference type="PROSITE" id="PS50975">
    <property type="entry name" value="ATP_GRASP"/>
    <property type="match status" value="1"/>
</dbReference>
<evidence type="ECO:0000256" key="19">
    <source>
        <dbReference type="PROSITE-ProRule" id="PRU00409"/>
    </source>
</evidence>
<dbReference type="NCBIfam" id="TIGR00639">
    <property type="entry name" value="PurN"/>
    <property type="match status" value="1"/>
</dbReference>
<dbReference type="InterPro" id="IPR020560">
    <property type="entry name" value="PRibGlycinamide_synth_C-dom"/>
</dbReference>
<dbReference type="Gene3D" id="3.40.50.170">
    <property type="entry name" value="Formyl transferase, N-terminal domain"/>
    <property type="match status" value="1"/>
</dbReference>
<evidence type="ECO:0000256" key="7">
    <source>
        <dbReference type="ARBA" id="ARBA00022598"/>
    </source>
</evidence>
<comment type="similarity">
    <text evidence="5 20">In the C-terminal section; belongs to the GART family.</text>
</comment>
<dbReference type="PANTHER" id="PTHR10520">
    <property type="entry name" value="TRIFUNCTIONAL PURINE BIOSYNTHETIC PROTEIN ADENOSINE-3-RELATED"/>
    <property type="match status" value="1"/>
</dbReference>
<dbReference type="InterPro" id="IPR020562">
    <property type="entry name" value="PRibGlycinamide_synth_N"/>
</dbReference>
<dbReference type="GO" id="GO:0004644">
    <property type="term" value="F:phosphoribosylglycinamide formyltransferase activity"/>
    <property type="evidence" value="ECO:0007669"/>
    <property type="project" value="UniProtKB-EC"/>
</dbReference>
<dbReference type="Proteomes" id="UP000008144">
    <property type="component" value="Chromosome 12"/>
</dbReference>
<comment type="function">
    <text evidence="18">Trifunctional enzyme that catalyzes three distinct reactions as part of the 'de novo' inosine monophosphate biosynthetic pathway.</text>
</comment>
<dbReference type="GO" id="GO:0004637">
    <property type="term" value="F:phosphoribosylamine-glycine ligase activity"/>
    <property type="evidence" value="ECO:0000318"/>
    <property type="project" value="GO_Central"/>
</dbReference>
<dbReference type="UniPathway" id="UPA00074">
    <property type="reaction ID" value="UER00125"/>
</dbReference>
<dbReference type="InterPro" id="IPR036676">
    <property type="entry name" value="PurM-like_C_sf"/>
</dbReference>
<evidence type="ECO:0000256" key="2">
    <source>
        <dbReference type="ARBA" id="ARBA00005054"/>
    </source>
</evidence>
<dbReference type="EMBL" id="EAAA01000969">
    <property type="status" value="NOT_ANNOTATED_CDS"/>
    <property type="molecule type" value="Genomic_DNA"/>
</dbReference>
<reference evidence="22" key="3">
    <citation type="submission" date="2025-08" db="UniProtKB">
        <authorList>
            <consortium name="Ensembl"/>
        </authorList>
    </citation>
    <scope>IDENTIFICATION</scope>
</reference>
<dbReference type="STRING" id="7719.ENSCINP00000015809"/>
<comment type="catalytic activity">
    <reaction evidence="15">
        <text>N(1)-(5-phospho-beta-D-ribosyl)glycinamide + (6R)-10-formyltetrahydrofolate = N(2)-formyl-N(1)-(5-phospho-beta-D-ribosyl)glycinamide + (6S)-5,6,7,8-tetrahydrofolate + H(+)</text>
        <dbReference type="Rhea" id="RHEA:15053"/>
        <dbReference type="ChEBI" id="CHEBI:15378"/>
        <dbReference type="ChEBI" id="CHEBI:57453"/>
        <dbReference type="ChEBI" id="CHEBI:143788"/>
        <dbReference type="ChEBI" id="CHEBI:147286"/>
        <dbReference type="ChEBI" id="CHEBI:195366"/>
        <dbReference type="EC" id="2.1.2.2"/>
    </reaction>
    <physiologicalReaction direction="left-to-right" evidence="15">
        <dbReference type="Rhea" id="RHEA:15054"/>
    </physiologicalReaction>
</comment>
<dbReference type="FunFam" id="3.30.1330.10:FF:000001">
    <property type="entry name" value="Phosphoribosylformylglycinamidine cyclo-ligase"/>
    <property type="match status" value="1"/>
</dbReference>